<organism evidence="1 2">
    <name type="scientific">Pseudocercospora musae</name>
    <dbReference type="NCBI Taxonomy" id="113226"/>
    <lineage>
        <taxon>Eukaryota</taxon>
        <taxon>Fungi</taxon>
        <taxon>Dikarya</taxon>
        <taxon>Ascomycota</taxon>
        <taxon>Pezizomycotina</taxon>
        <taxon>Dothideomycetes</taxon>
        <taxon>Dothideomycetidae</taxon>
        <taxon>Mycosphaerellales</taxon>
        <taxon>Mycosphaerellaceae</taxon>
        <taxon>Pseudocercospora</taxon>
    </lineage>
</organism>
<evidence type="ECO:0000313" key="1">
    <source>
        <dbReference type="EMBL" id="KXT09518.1"/>
    </source>
</evidence>
<dbReference type="Proteomes" id="UP000073492">
    <property type="component" value="Unassembled WGS sequence"/>
</dbReference>
<dbReference type="InterPro" id="IPR029063">
    <property type="entry name" value="SAM-dependent_MTases_sf"/>
</dbReference>
<evidence type="ECO:0000313" key="2">
    <source>
        <dbReference type="Proteomes" id="UP000073492"/>
    </source>
</evidence>
<evidence type="ECO:0008006" key="3">
    <source>
        <dbReference type="Google" id="ProtNLM"/>
    </source>
</evidence>
<dbReference type="AlphaFoldDB" id="A0A139I459"/>
<proteinExistence type="predicted"/>
<sequence length="95" mass="10912">MDMQYIRIAARLAYTDSFESIFDPLPDEMIEKYDVVYIRHFICVMQSGDPMPLLSILMKLLKPGGYLQWQEWDISTNTLVVAKTTGAAAAAWHLR</sequence>
<accession>A0A139I459</accession>
<gene>
    <name evidence="1" type="ORF">AC579_7192</name>
</gene>
<comment type="caution">
    <text evidence="1">The sequence shown here is derived from an EMBL/GenBank/DDBJ whole genome shotgun (WGS) entry which is preliminary data.</text>
</comment>
<dbReference type="OrthoDB" id="3628289at2759"/>
<dbReference type="Gene3D" id="3.40.50.150">
    <property type="entry name" value="Vaccinia Virus protein VP39"/>
    <property type="match status" value="1"/>
</dbReference>
<keyword evidence="2" id="KW-1185">Reference proteome</keyword>
<protein>
    <recommendedName>
        <fullName evidence="3">O-methyltransferase domain-containing protein</fullName>
    </recommendedName>
</protein>
<dbReference type="EMBL" id="LFZO01000335">
    <property type="protein sequence ID" value="KXT09518.1"/>
    <property type="molecule type" value="Genomic_DNA"/>
</dbReference>
<dbReference type="SUPFAM" id="SSF53335">
    <property type="entry name" value="S-adenosyl-L-methionine-dependent methyltransferases"/>
    <property type="match status" value="1"/>
</dbReference>
<name>A0A139I459_9PEZI</name>
<reference evidence="1 2" key="1">
    <citation type="submission" date="2015-07" db="EMBL/GenBank/DDBJ databases">
        <title>Comparative genomics of the Sigatoka disease complex on banana suggests a link between parallel evolutionary changes in Pseudocercospora fijiensis and Pseudocercospora eumusae and increased virulence on the banana host.</title>
        <authorList>
            <person name="Chang T.-C."/>
            <person name="Salvucci A."/>
            <person name="Crous P.W."/>
            <person name="Stergiopoulos I."/>
        </authorList>
    </citation>
    <scope>NUCLEOTIDE SEQUENCE [LARGE SCALE GENOMIC DNA]</scope>
    <source>
        <strain evidence="1 2">CBS 116634</strain>
    </source>
</reference>